<feature type="compositionally biased region" description="Acidic residues" evidence="1">
    <location>
        <begin position="151"/>
        <end position="161"/>
    </location>
</feature>
<dbReference type="InterPro" id="IPR052812">
    <property type="entry name" value="Plant_DnaJ_domain"/>
</dbReference>
<dbReference type="PANTHER" id="PTHR44272">
    <property type="entry name" value="DNAJ DOMAIN (PROKARYOTIC HEAT SHOCK PROTEIN)"/>
    <property type="match status" value="1"/>
</dbReference>
<dbReference type="Proteomes" id="UP000028999">
    <property type="component" value="Unassembled WGS sequence"/>
</dbReference>
<dbReference type="PANTHER" id="PTHR44272:SF7">
    <property type="entry name" value="NUCLEOPLASMIN-LIKE DOMAIN-CONTAINING PROTEIN"/>
    <property type="match status" value="1"/>
</dbReference>
<evidence type="ECO:0000256" key="1">
    <source>
        <dbReference type="SAM" id="MobiDB-lite"/>
    </source>
</evidence>
<protein>
    <submittedName>
        <fullName evidence="2">(rape) hypothetical protein</fullName>
    </submittedName>
    <submittedName>
        <fullName evidence="3">BnaAnng28740D protein</fullName>
    </submittedName>
</protein>
<dbReference type="EMBL" id="HG994362">
    <property type="protein sequence ID" value="CAF2255096.1"/>
    <property type="molecule type" value="Genomic_DNA"/>
</dbReference>
<reference evidence="3 4" key="1">
    <citation type="journal article" date="2014" name="Science">
        <title>Plant genetics. Early allopolyploid evolution in the post-Neolithic Brassica napus oilseed genome.</title>
        <authorList>
            <person name="Chalhoub B."/>
            <person name="Denoeud F."/>
            <person name="Liu S."/>
            <person name="Parkin I.A."/>
            <person name="Tang H."/>
            <person name="Wang X."/>
            <person name="Chiquet J."/>
            <person name="Belcram H."/>
            <person name="Tong C."/>
            <person name="Samans B."/>
            <person name="Correa M."/>
            <person name="Da Silva C."/>
            <person name="Just J."/>
            <person name="Falentin C."/>
            <person name="Koh C.S."/>
            <person name="Le Clainche I."/>
            <person name="Bernard M."/>
            <person name="Bento P."/>
            <person name="Noel B."/>
            <person name="Labadie K."/>
            <person name="Alberti A."/>
            <person name="Charles M."/>
            <person name="Arnaud D."/>
            <person name="Guo H."/>
            <person name="Daviaud C."/>
            <person name="Alamery S."/>
            <person name="Jabbari K."/>
            <person name="Zhao M."/>
            <person name="Edger P.P."/>
            <person name="Chelaifa H."/>
            <person name="Tack D."/>
            <person name="Lassalle G."/>
            <person name="Mestiri I."/>
            <person name="Schnel N."/>
            <person name="Le Paslier M.C."/>
            <person name="Fan G."/>
            <person name="Renault V."/>
            <person name="Bayer P.E."/>
            <person name="Golicz A.A."/>
            <person name="Manoli S."/>
            <person name="Lee T.H."/>
            <person name="Thi V.H."/>
            <person name="Chalabi S."/>
            <person name="Hu Q."/>
            <person name="Fan C."/>
            <person name="Tollenaere R."/>
            <person name="Lu Y."/>
            <person name="Battail C."/>
            <person name="Shen J."/>
            <person name="Sidebottom C.H."/>
            <person name="Wang X."/>
            <person name="Canaguier A."/>
            <person name="Chauveau A."/>
            <person name="Berard A."/>
            <person name="Deniot G."/>
            <person name="Guan M."/>
            <person name="Liu Z."/>
            <person name="Sun F."/>
            <person name="Lim Y.P."/>
            <person name="Lyons E."/>
            <person name="Town C.D."/>
            <person name="Bancroft I."/>
            <person name="Wang X."/>
            <person name="Meng J."/>
            <person name="Ma J."/>
            <person name="Pires J.C."/>
            <person name="King G.J."/>
            <person name="Brunel D."/>
            <person name="Delourme R."/>
            <person name="Renard M."/>
            <person name="Aury J.M."/>
            <person name="Adams K.L."/>
            <person name="Batley J."/>
            <person name="Snowdon R.J."/>
            <person name="Tost J."/>
            <person name="Edwards D."/>
            <person name="Zhou Y."/>
            <person name="Hua W."/>
            <person name="Sharpe A.G."/>
            <person name="Paterson A.H."/>
            <person name="Guan C."/>
            <person name="Wincker P."/>
        </authorList>
    </citation>
    <scope>NUCLEOTIDE SEQUENCE [LARGE SCALE GENOMIC DNA]</scope>
    <source>
        <strain evidence="4">cv. Darmor-bzh</strain>
    </source>
</reference>
<dbReference type="Gramene" id="CDY68909">
    <property type="protein sequence ID" value="CDY68909"/>
    <property type="gene ID" value="GSBRNA2T00081003001"/>
</dbReference>
<keyword evidence="4" id="KW-1185">Reference proteome</keyword>
<dbReference type="EMBL" id="LK038246">
    <property type="protein sequence ID" value="CDY68909.1"/>
    <property type="molecule type" value="Genomic_DNA"/>
</dbReference>
<proteinExistence type="predicted"/>
<feature type="region of interest" description="Disordered" evidence="1">
    <location>
        <begin position="148"/>
        <end position="180"/>
    </location>
</feature>
<gene>
    <name evidence="3" type="primary">BnaAnng28740D</name>
    <name evidence="2" type="ORF">DARMORV10_A08P27890.1</name>
    <name evidence="3" type="ORF">GSBRNA2T00081003001</name>
</gene>
<organism evidence="3 4">
    <name type="scientific">Brassica napus</name>
    <name type="common">Rape</name>
    <dbReference type="NCBI Taxonomy" id="3708"/>
    <lineage>
        <taxon>Eukaryota</taxon>
        <taxon>Viridiplantae</taxon>
        <taxon>Streptophyta</taxon>
        <taxon>Embryophyta</taxon>
        <taxon>Tracheophyta</taxon>
        <taxon>Spermatophyta</taxon>
        <taxon>Magnoliopsida</taxon>
        <taxon>eudicotyledons</taxon>
        <taxon>Gunneridae</taxon>
        <taxon>Pentapetalae</taxon>
        <taxon>rosids</taxon>
        <taxon>malvids</taxon>
        <taxon>Brassicales</taxon>
        <taxon>Brassicaceae</taxon>
        <taxon>Brassiceae</taxon>
        <taxon>Brassica</taxon>
    </lineage>
</organism>
<reference evidence="2" key="3">
    <citation type="submission" date="2021-01" db="EMBL/GenBank/DDBJ databases">
        <authorList>
            <consortium name="Genoscope - CEA"/>
            <person name="William W."/>
        </authorList>
    </citation>
    <scope>NUCLEOTIDE SEQUENCE</scope>
</reference>
<dbReference type="Proteomes" id="UP001295469">
    <property type="component" value="Chromosome A08"/>
</dbReference>
<dbReference type="STRING" id="3708.A0A078JQ41"/>
<dbReference type="AlphaFoldDB" id="A0A078JQ41"/>
<sequence length="199" mass="23153">MYFLGFPVYSLDHTITSMAQEKNPETALFKSLDGFQQCEVTELKAGTHIFAVYGDNFFKSVSYTIQVLCAASFTQEKEDLRSVEAQILNKRAELAKFETEYREIDELLKQRNEIHSAYTTVPLIERSSNKNRLRKSLFKKAVAEAPAPIVQEEEEEEEEEESSRQRNKKPNTCDDESETLKKKTRWYNLHLKLDKKKPC</sequence>
<evidence type="ECO:0000313" key="4">
    <source>
        <dbReference type="Proteomes" id="UP000028999"/>
    </source>
</evidence>
<dbReference type="PaxDb" id="3708-A0A078JQ41"/>
<name>A0A078JQ41_BRANA</name>
<evidence type="ECO:0000313" key="3">
    <source>
        <dbReference type="EMBL" id="CDY68909.1"/>
    </source>
</evidence>
<dbReference type="OMA" id="HACYTIA"/>
<reference evidence="3" key="2">
    <citation type="submission" date="2014-06" db="EMBL/GenBank/DDBJ databases">
        <authorList>
            <person name="Genoscope - CEA"/>
        </authorList>
    </citation>
    <scope>NUCLEOTIDE SEQUENCE</scope>
</reference>
<accession>A0A078JQ41</accession>
<evidence type="ECO:0000313" key="2">
    <source>
        <dbReference type="EMBL" id="CAF2255096.1"/>
    </source>
</evidence>